<accession>A0A0C3EVU1</accession>
<proteinExistence type="predicted"/>
<reference evidence="3" key="2">
    <citation type="submission" date="2015-01" db="EMBL/GenBank/DDBJ databases">
        <title>Evolutionary Origins and Diversification of the Mycorrhizal Mutualists.</title>
        <authorList>
            <consortium name="DOE Joint Genome Institute"/>
            <consortium name="Mycorrhizal Genomics Consortium"/>
            <person name="Kohler A."/>
            <person name="Kuo A."/>
            <person name="Nagy L.G."/>
            <person name="Floudas D."/>
            <person name="Copeland A."/>
            <person name="Barry K.W."/>
            <person name="Cichocki N."/>
            <person name="Veneault-Fourrey C."/>
            <person name="LaButti K."/>
            <person name="Lindquist E.A."/>
            <person name="Lipzen A."/>
            <person name="Lundell T."/>
            <person name="Morin E."/>
            <person name="Murat C."/>
            <person name="Riley R."/>
            <person name="Ohm R."/>
            <person name="Sun H."/>
            <person name="Tunlid A."/>
            <person name="Henrissat B."/>
            <person name="Grigoriev I.V."/>
            <person name="Hibbett D.S."/>
            <person name="Martin F."/>
        </authorList>
    </citation>
    <scope>NUCLEOTIDE SEQUENCE [LARGE SCALE GENOMIC DNA]</scope>
    <source>
        <strain evidence="3">F 1598</strain>
    </source>
</reference>
<protein>
    <submittedName>
        <fullName evidence="2">Uncharacterized protein</fullName>
    </submittedName>
</protein>
<evidence type="ECO:0000313" key="2">
    <source>
        <dbReference type="EMBL" id="KIM76620.1"/>
    </source>
</evidence>
<name>A0A0C3EVU1_PILCF</name>
<keyword evidence="1" id="KW-0812">Transmembrane</keyword>
<keyword evidence="1" id="KW-1133">Transmembrane helix</keyword>
<dbReference type="OrthoDB" id="2535105at2759"/>
<organism evidence="2 3">
    <name type="scientific">Piloderma croceum (strain F 1598)</name>
    <dbReference type="NCBI Taxonomy" id="765440"/>
    <lineage>
        <taxon>Eukaryota</taxon>
        <taxon>Fungi</taxon>
        <taxon>Dikarya</taxon>
        <taxon>Basidiomycota</taxon>
        <taxon>Agaricomycotina</taxon>
        <taxon>Agaricomycetes</taxon>
        <taxon>Agaricomycetidae</taxon>
        <taxon>Atheliales</taxon>
        <taxon>Atheliaceae</taxon>
        <taxon>Piloderma</taxon>
    </lineage>
</organism>
<evidence type="ECO:0000313" key="3">
    <source>
        <dbReference type="Proteomes" id="UP000054166"/>
    </source>
</evidence>
<keyword evidence="1" id="KW-0472">Membrane</keyword>
<dbReference type="Proteomes" id="UP000054166">
    <property type="component" value="Unassembled WGS sequence"/>
</dbReference>
<sequence>MNQWRPSNRLTCSSDKLYYTAMTTTKTPCPTPTEIGSGLIGFMVCLSLYGVTLAQTIVYFRRFPVDVKGSKFLVFFLWYVCILPSEAGLSHE</sequence>
<dbReference type="AlphaFoldDB" id="A0A0C3EVU1"/>
<dbReference type="HOGENOM" id="CLU_2414101_0_0_1"/>
<evidence type="ECO:0000256" key="1">
    <source>
        <dbReference type="SAM" id="Phobius"/>
    </source>
</evidence>
<keyword evidence="3" id="KW-1185">Reference proteome</keyword>
<dbReference type="InParanoid" id="A0A0C3EVU1"/>
<feature type="transmembrane region" description="Helical" evidence="1">
    <location>
        <begin position="40"/>
        <end position="60"/>
    </location>
</feature>
<feature type="transmembrane region" description="Helical" evidence="1">
    <location>
        <begin position="72"/>
        <end position="89"/>
    </location>
</feature>
<reference evidence="2 3" key="1">
    <citation type="submission" date="2014-04" db="EMBL/GenBank/DDBJ databases">
        <authorList>
            <consortium name="DOE Joint Genome Institute"/>
            <person name="Kuo A."/>
            <person name="Tarkka M."/>
            <person name="Buscot F."/>
            <person name="Kohler A."/>
            <person name="Nagy L.G."/>
            <person name="Floudas D."/>
            <person name="Copeland A."/>
            <person name="Barry K.W."/>
            <person name="Cichocki N."/>
            <person name="Veneault-Fourrey C."/>
            <person name="LaButti K."/>
            <person name="Lindquist E.A."/>
            <person name="Lipzen A."/>
            <person name="Lundell T."/>
            <person name="Morin E."/>
            <person name="Murat C."/>
            <person name="Sun H."/>
            <person name="Tunlid A."/>
            <person name="Henrissat B."/>
            <person name="Grigoriev I.V."/>
            <person name="Hibbett D.S."/>
            <person name="Martin F."/>
            <person name="Nordberg H.P."/>
            <person name="Cantor M.N."/>
            <person name="Hua S.X."/>
        </authorList>
    </citation>
    <scope>NUCLEOTIDE SEQUENCE [LARGE SCALE GENOMIC DNA]</scope>
    <source>
        <strain evidence="2 3">F 1598</strain>
    </source>
</reference>
<dbReference type="EMBL" id="KN833033">
    <property type="protein sequence ID" value="KIM76620.1"/>
    <property type="molecule type" value="Genomic_DNA"/>
</dbReference>
<gene>
    <name evidence="2" type="ORF">PILCRDRAFT_642784</name>
</gene>